<gene>
    <name evidence="1" type="ORF">LOY88_004940</name>
</gene>
<dbReference type="EMBL" id="JALBCA010000081">
    <property type="protein sequence ID" value="KAI2383943.1"/>
    <property type="molecule type" value="Genomic_DNA"/>
</dbReference>
<organism evidence="1">
    <name type="scientific">Ophidiomyces ophidiicola</name>
    <dbReference type="NCBI Taxonomy" id="1387563"/>
    <lineage>
        <taxon>Eukaryota</taxon>
        <taxon>Fungi</taxon>
        <taxon>Dikarya</taxon>
        <taxon>Ascomycota</taxon>
        <taxon>Pezizomycotina</taxon>
        <taxon>Eurotiomycetes</taxon>
        <taxon>Eurotiomycetidae</taxon>
        <taxon>Onygenales</taxon>
        <taxon>Onygenaceae</taxon>
        <taxon>Ophidiomyces</taxon>
    </lineage>
</organism>
<protein>
    <submittedName>
        <fullName evidence="1">Uncharacterized protein</fullName>
    </submittedName>
</protein>
<accession>A0ACB8US21</accession>
<sequence length="282" mass="31500">MASSSVTTVINGNEVQLASLETVDYIGVLIGREEDIAKLYTACRTKGIFCLDMRDTALFYHGYGYLQLLKKMYKFHKEYFNHPMEVKLESLVGPSIESGYHSQPDRETFEIPFDSLGMYAPGKFPKPLDDVAVYEFMHMSQAVMEKLIESLSASLCEEFPDIPSPNTLHNDRYPSASGLKMESFPTVDKIVPSSEQTDGGTLTLRLCNTPIIEIQDEANPDGWSLIQPPEGHAIVNVGNCLEKLSDGKFKSAPYRIGQIADGTMDRRCIVYSLRPETKSGVY</sequence>
<evidence type="ECO:0000313" key="1">
    <source>
        <dbReference type="EMBL" id="KAI2383943.1"/>
    </source>
</evidence>
<reference evidence="1" key="1">
    <citation type="journal article" date="2022" name="bioRxiv">
        <title>Population genetic analysis of Ophidiomyces ophidiicola, the causative agent of snake fungal disease, indicates recent introductions to the USA.</title>
        <authorList>
            <person name="Ladner J.T."/>
            <person name="Palmer J.M."/>
            <person name="Ettinger C.L."/>
            <person name="Stajich J.E."/>
            <person name="Farrell T.M."/>
            <person name="Glorioso B.M."/>
            <person name="Lawson B."/>
            <person name="Price S.J."/>
            <person name="Stengle A.G."/>
            <person name="Grear D.A."/>
            <person name="Lorch J.M."/>
        </authorList>
    </citation>
    <scope>NUCLEOTIDE SEQUENCE</scope>
    <source>
        <strain evidence="1">NWHC 24266-5</strain>
    </source>
</reference>
<comment type="caution">
    <text evidence="1">The sequence shown here is derived from an EMBL/GenBank/DDBJ whole genome shotgun (WGS) entry which is preliminary data.</text>
</comment>
<proteinExistence type="predicted"/>
<name>A0ACB8US21_9EURO</name>